<organism evidence="2">
    <name type="scientific">Siphoviridae sp. ctAkS7</name>
    <dbReference type="NCBI Taxonomy" id="2827798"/>
    <lineage>
        <taxon>Viruses</taxon>
        <taxon>Duplodnaviria</taxon>
        <taxon>Heunggongvirae</taxon>
        <taxon>Uroviricota</taxon>
        <taxon>Caudoviricetes</taxon>
    </lineage>
</organism>
<feature type="compositionally biased region" description="Basic and acidic residues" evidence="1">
    <location>
        <begin position="131"/>
        <end position="143"/>
    </location>
</feature>
<proteinExistence type="predicted"/>
<reference evidence="2" key="1">
    <citation type="journal article" date="2021" name="Proc. Natl. Acad. Sci. U.S.A.">
        <title>A Catalog of Tens of Thousands of Viruses from Human Metagenomes Reveals Hidden Associations with Chronic Diseases.</title>
        <authorList>
            <person name="Tisza M.J."/>
            <person name="Buck C.B."/>
        </authorList>
    </citation>
    <scope>NUCLEOTIDE SEQUENCE</scope>
    <source>
        <strain evidence="2">CtAkS7</strain>
    </source>
</reference>
<evidence type="ECO:0008006" key="3">
    <source>
        <dbReference type="Google" id="ProtNLM"/>
    </source>
</evidence>
<evidence type="ECO:0000313" key="2">
    <source>
        <dbReference type="EMBL" id="DAF55730.1"/>
    </source>
</evidence>
<sequence length="143" mass="16221">MSEERIKTKLSQKITDSRRLKFLELYLTPGTKYFNNGYQSAIKAGFTENTAVTILSKYKWVTDGIKMIRGNSIDTQVLAEKSRKVLSKSLDSDDPKIAQDTAKFVSSHIDPDFIQKQELNIQLPNPIYGGKSKESDIKKEDES</sequence>
<dbReference type="EMBL" id="BK032698">
    <property type="protein sequence ID" value="DAF55730.1"/>
    <property type="molecule type" value="Genomic_DNA"/>
</dbReference>
<name>A0A8S5SYW7_9CAUD</name>
<protein>
    <recommendedName>
        <fullName evidence="3">Terminase small subunit</fullName>
    </recommendedName>
</protein>
<feature type="region of interest" description="Disordered" evidence="1">
    <location>
        <begin position="124"/>
        <end position="143"/>
    </location>
</feature>
<evidence type="ECO:0000256" key="1">
    <source>
        <dbReference type="SAM" id="MobiDB-lite"/>
    </source>
</evidence>
<accession>A0A8S5SYW7</accession>